<sequence length="65" mass="7544">MAFEALKVQIMMLMEQMTHQPEDAHEIQESLREKLAEIKALGMPLPEDLVELEEALEQDLNLPKR</sequence>
<protein>
    <submittedName>
        <fullName evidence="1">Uncharacterized protein</fullName>
    </submittedName>
</protein>
<dbReference type="EMBL" id="WUWG01000001">
    <property type="protein sequence ID" value="MXU64188.1"/>
    <property type="molecule type" value="Genomic_DNA"/>
</dbReference>
<evidence type="ECO:0000313" key="2">
    <source>
        <dbReference type="Proteomes" id="UP000436016"/>
    </source>
</evidence>
<keyword evidence="2" id="KW-1185">Reference proteome</keyword>
<evidence type="ECO:0000313" key="1">
    <source>
        <dbReference type="EMBL" id="MXU64188.1"/>
    </source>
</evidence>
<dbReference type="Proteomes" id="UP000436016">
    <property type="component" value="Unassembled WGS sequence"/>
</dbReference>
<comment type="caution">
    <text evidence="1">The sequence shown here is derived from an EMBL/GenBank/DDBJ whole genome shotgun (WGS) entry which is preliminary data.</text>
</comment>
<dbReference type="RefSeq" id="WP_160851331.1">
    <property type="nucleotide sequence ID" value="NZ_WUWG01000001.1"/>
</dbReference>
<name>A0A6B0TR12_9RHOB</name>
<organism evidence="1 2">
    <name type="scientific">Oceanomicrobium pacificus</name>
    <dbReference type="NCBI Taxonomy" id="2692916"/>
    <lineage>
        <taxon>Bacteria</taxon>
        <taxon>Pseudomonadati</taxon>
        <taxon>Pseudomonadota</taxon>
        <taxon>Alphaproteobacteria</taxon>
        <taxon>Rhodobacterales</taxon>
        <taxon>Paracoccaceae</taxon>
        <taxon>Oceanomicrobium</taxon>
    </lineage>
</organism>
<proteinExistence type="predicted"/>
<gene>
    <name evidence="1" type="ORF">GSH16_01915</name>
</gene>
<reference evidence="1 2" key="1">
    <citation type="submission" date="2019-12" db="EMBL/GenBank/DDBJ databases">
        <title>Strain KN286 was isolated from seawater, which was collected from Caroline Seamount in the tropical western Pacific.</title>
        <authorList>
            <person name="Wang Q."/>
        </authorList>
    </citation>
    <scope>NUCLEOTIDE SEQUENCE [LARGE SCALE GENOMIC DNA]</scope>
    <source>
        <strain evidence="1 2">KN286</strain>
    </source>
</reference>
<dbReference type="AlphaFoldDB" id="A0A6B0TR12"/>
<accession>A0A6B0TR12</accession>